<feature type="compositionally biased region" description="Polar residues" evidence="4">
    <location>
        <begin position="269"/>
        <end position="303"/>
    </location>
</feature>
<dbReference type="InterPro" id="IPR035979">
    <property type="entry name" value="RBD_domain_sf"/>
</dbReference>
<dbReference type="PANTHER" id="PTHR13952">
    <property type="entry name" value="U1 SMALL NUCLEAR RIBONUCLEOPROTEIN 70 KD"/>
    <property type="match status" value="1"/>
</dbReference>
<reference evidence="6 7" key="1">
    <citation type="journal article" date="2024" name="Plant J.">
        <title>Genome sequences and population genomics reveal climatic adaptation and genomic divergence between two closely related sweetgum species.</title>
        <authorList>
            <person name="Xu W.Q."/>
            <person name="Ren C.Q."/>
            <person name="Zhang X.Y."/>
            <person name="Comes H.P."/>
            <person name="Liu X.H."/>
            <person name="Li Y.G."/>
            <person name="Kettle C.J."/>
            <person name="Jalonen R."/>
            <person name="Gaisberger H."/>
            <person name="Ma Y.Z."/>
            <person name="Qiu Y.X."/>
        </authorList>
    </citation>
    <scope>NUCLEOTIDE SEQUENCE [LARGE SCALE GENOMIC DNA]</scope>
    <source>
        <strain evidence="6">Hangzhou</strain>
    </source>
</reference>
<evidence type="ECO:0000313" key="7">
    <source>
        <dbReference type="Proteomes" id="UP001415857"/>
    </source>
</evidence>
<organism evidence="6 7">
    <name type="scientific">Liquidambar formosana</name>
    <name type="common">Formosan gum</name>
    <dbReference type="NCBI Taxonomy" id="63359"/>
    <lineage>
        <taxon>Eukaryota</taxon>
        <taxon>Viridiplantae</taxon>
        <taxon>Streptophyta</taxon>
        <taxon>Embryophyta</taxon>
        <taxon>Tracheophyta</taxon>
        <taxon>Spermatophyta</taxon>
        <taxon>Magnoliopsida</taxon>
        <taxon>eudicotyledons</taxon>
        <taxon>Gunneridae</taxon>
        <taxon>Pentapetalae</taxon>
        <taxon>Saxifragales</taxon>
        <taxon>Altingiaceae</taxon>
        <taxon>Liquidambar</taxon>
    </lineage>
</organism>
<keyword evidence="2" id="KW-0539">Nucleus</keyword>
<proteinExistence type="predicted"/>
<feature type="compositionally biased region" description="Polar residues" evidence="4">
    <location>
        <begin position="334"/>
        <end position="343"/>
    </location>
</feature>
<evidence type="ECO:0000256" key="2">
    <source>
        <dbReference type="ARBA" id="ARBA00023242"/>
    </source>
</evidence>
<feature type="compositionally biased region" description="Basic residues" evidence="4">
    <location>
        <begin position="409"/>
        <end position="440"/>
    </location>
</feature>
<dbReference type="SMART" id="SM00360">
    <property type="entry name" value="RRM"/>
    <property type="match status" value="1"/>
</dbReference>
<keyword evidence="7" id="KW-1185">Reference proteome</keyword>
<evidence type="ECO:0000313" key="6">
    <source>
        <dbReference type="EMBL" id="KAK9268905.1"/>
    </source>
</evidence>
<dbReference type="EMBL" id="JBBPBK010000015">
    <property type="protein sequence ID" value="KAK9268905.1"/>
    <property type="molecule type" value="Genomic_DNA"/>
</dbReference>
<keyword evidence="3" id="KW-0694">RNA-binding</keyword>
<feature type="compositionally biased region" description="Basic and acidic residues" evidence="4">
    <location>
        <begin position="86"/>
        <end position="105"/>
    </location>
</feature>
<accession>A0AAP0R4Y7</accession>
<comment type="subcellular location">
    <subcellularLocation>
        <location evidence="1">Nucleus</location>
    </subcellularLocation>
</comment>
<dbReference type="PANTHER" id="PTHR13952:SF9">
    <property type="entry name" value="SERINE_ARGININE REPETITIVE MATRIX PROTEIN 1-LIKE"/>
    <property type="match status" value="1"/>
</dbReference>
<dbReference type="GO" id="GO:0030619">
    <property type="term" value="F:U1 snRNA binding"/>
    <property type="evidence" value="ECO:0007669"/>
    <property type="project" value="TreeGrafter"/>
</dbReference>
<dbReference type="SUPFAM" id="SSF54928">
    <property type="entry name" value="RNA-binding domain, RBD"/>
    <property type="match status" value="1"/>
</dbReference>
<evidence type="ECO:0000259" key="5">
    <source>
        <dbReference type="PROSITE" id="PS50102"/>
    </source>
</evidence>
<feature type="compositionally biased region" description="Basic and acidic residues" evidence="4">
    <location>
        <begin position="391"/>
        <end position="408"/>
    </location>
</feature>
<dbReference type="GO" id="GO:0071004">
    <property type="term" value="C:U2-type prespliceosome"/>
    <property type="evidence" value="ECO:0007669"/>
    <property type="project" value="TreeGrafter"/>
</dbReference>
<dbReference type="Proteomes" id="UP001415857">
    <property type="component" value="Unassembled WGS sequence"/>
</dbReference>
<feature type="compositionally biased region" description="Basic and acidic residues" evidence="4">
    <location>
        <begin position="225"/>
        <end position="249"/>
    </location>
</feature>
<evidence type="ECO:0000256" key="4">
    <source>
        <dbReference type="SAM" id="MobiDB-lite"/>
    </source>
</evidence>
<feature type="domain" description="RRM" evidence="5">
    <location>
        <begin position="456"/>
        <end position="534"/>
    </location>
</feature>
<dbReference type="InterPro" id="IPR000504">
    <property type="entry name" value="RRM_dom"/>
</dbReference>
<name>A0AAP0R4Y7_LIQFO</name>
<gene>
    <name evidence="6" type="ORF">L1049_000670</name>
</gene>
<dbReference type="PROSITE" id="PS50102">
    <property type="entry name" value="RRM"/>
    <property type="match status" value="1"/>
</dbReference>
<evidence type="ECO:0000256" key="1">
    <source>
        <dbReference type="ARBA" id="ARBA00004123"/>
    </source>
</evidence>
<feature type="compositionally biased region" description="Basic and acidic residues" evidence="4">
    <location>
        <begin position="346"/>
        <end position="355"/>
    </location>
</feature>
<feature type="region of interest" description="Disordered" evidence="4">
    <location>
        <begin position="1"/>
        <end position="455"/>
    </location>
</feature>
<dbReference type="GO" id="GO:0005685">
    <property type="term" value="C:U1 snRNP"/>
    <property type="evidence" value="ECO:0007669"/>
    <property type="project" value="TreeGrafter"/>
</dbReference>
<dbReference type="Pfam" id="PF00076">
    <property type="entry name" value="RRM_1"/>
    <property type="match status" value="1"/>
</dbReference>
<feature type="compositionally biased region" description="Polar residues" evidence="4">
    <location>
        <begin position="187"/>
        <end position="200"/>
    </location>
</feature>
<evidence type="ECO:0000256" key="3">
    <source>
        <dbReference type="PROSITE-ProRule" id="PRU00176"/>
    </source>
</evidence>
<feature type="compositionally biased region" description="Basic and acidic residues" evidence="4">
    <location>
        <begin position="313"/>
        <end position="322"/>
    </location>
</feature>
<sequence>MDLGSPEETLEEMGDLQKEDGSASVEELDLNFAVGKEEKSDDYFSENSSRNDKFQVDPNEQGQLGSPTLPYDFRYVVSESPCQKSRSPDHDDVMKTTFDYDRERSQSPSNNNPYQREMELHGSFFHKNSSPSSIETFHKETGTEDFSHSQEFLLTADANKGEEMENYSDLDRPTSPSHNEKAKKIISENSQSELTKSVYTETEEEATNHQTGKSFSSPTSQLGSDEFKNENFHYLRHSPAESRELEMPHSHQHSLKRTPEQPTLPVTERQMSVSPESSPHINWSSLVHKPSSSGEGAQDQWYQPRSRKHKHSSSPERLDLGKGVHPLHHFSPPARQTSASPRRTQQRAELKDGSSVKHMSGSPKTRYSPPSYGRQDRSRSPIHRRVSSSGYKRDYRDRSRSRSPYTRDYHRRSPRRRYSPRHRSPPSGHHSRHRSPRKRPWSPPHNRSTGIGRPGKNLFVAGFSFLTTERDLERKFSRYGRVRDVRIVRDKRSGDSRGFGFLSLERDEEADAAIRALDKTEWNGRIVLVEKSKSSVR</sequence>
<feature type="compositionally biased region" description="Basic and acidic residues" evidence="4">
    <location>
        <begin position="136"/>
        <end position="148"/>
    </location>
</feature>
<dbReference type="InterPro" id="IPR012677">
    <property type="entry name" value="Nucleotide-bd_a/b_plait_sf"/>
</dbReference>
<feature type="compositionally biased region" description="Polar residues" evidence="4">
    <location>
        <begin position="126"/>
        <end position="135"/>
    </location>
</feature>
<dbReference type="GO" id="GO:0071011">
    <property type="term" value="C:precatalytic spliceosome"/>
    <property type="evidence" value="ECO:0007669"/>
    <property type="project" value="TreeGrafter"/>
</dbReference>
<dbReference type="FunFam" id="3.30.70.330:FF:000535">
    <property type="entry name" value="Serine/arginine-rich splicing factor SR45a"/>
    <property type="match status" value="1"/>
</dbReference>
<dbReference type="AlphaFoldDB" id="A0AAP0R4Y7"/>
<dbReference type="GO" id="GO:0003729">
    <property type="term" value="F:mRNA binding"/>
    <property type="evidence" value="ECO:0007669"/>
    <property type="project" value="TreeGrafter"/>
</dbReference>
<comment type="caution">
    <text evidence="6">The sequence shown here is derived from an EMBL/GenBank/DDBJ whole genome shotgun (WGS) entry which is preliminary data.</text>
</comment>
<feature type="compositionally biased region" description="Polar residues" evidence="4">
    <location>
        <begin position="208"/>
        <end position="223"/>
    </location>
</feature>
<dbReference type="InterPro" id="IPR051183">
    <property type="entry name" value="U1_U11-U12_snRNP_70-35kDa"/>
</dbReference>
<dbReference type="Gene3D" id="3.30.70.330">
    <property type="match status" value="1"/>
</dbReference>
<protein>
    <recommendedName>
        <fullName evidence="5">RRM domain-containing protein</fullName>
    </recommendedName>
</protein>
<dbReference type="GO" id="GO:0000398">
    <property type="term" value="P:mRNA splicing, via spliceosome"/>
    <property type="evidence" value="ECO:0007669"/>
    <property type="project" value="TreeGrafter"/>
</dbReference>